<keyword evidence="3" id="KW-1185">Reference proteome</keyword>
<dbReference type="Pfam" id="PF00188">
    <property type="entry name" value="CAP"/>
    <property type="match status" value="1"/>
</dbReference>
<organism evidence="2 3">
    <name type="scientific">Phreatobacter cathodiphilus</name>
    <dbReference type="NCBI Taxonomy" id="1868589"/>
    <lineage>
        <taxon>Bacteria</taxon>
        <taxon>Pseudomonadati</taxon>
        <taxon>Pseudomonadota</taxon>
        <taxon>Alphaproteobacteria</taxon>
        <taxon>Hyphomicrobiales</taxon>
        <taxon>Phreatobacteraceae</taxon>
        <taxon>Phreatobacter</taxon>
    </lineage>
</organism>
<dbReference type="InterPro" id="IPR014044">
    <property type="entry name" value="CAP_dom"/>
</dbReference>
<dbReference type="OrthoDB" id="9811255at2"/>
<dbReference type="AlphaFoldDB" id="A0A2S0NGV8"/>
<dbReference type="PANTHER" id="PTHR31157">
    <property type="entry name" value="SCP DOMAIN-CONTAINING PROTEIN"/>
    <property type="match status" value="1"/>
</dbReference>
<proteinExistence type="predicted"/>
<dbReference type="CDD" id="cd05379">
    <property type="entry name" value="CAP_bacterial"/>
    <property type="match status" value="1"/>
</dbReference>
<protein>
    <recommendedName>
        <fullName evidence="1">SCP domain-containing protein</fullName>
    </recommendedName>
</protein>
<feature type="domain" description="SCP" evidence="1">
    <location>
        <begin position="58"/>
        <end position="168"/>
    </location>
</feature>
<evidence type="ECO:0000259" key="1">
    <source>
        <dbReference type="Pfam" id="PF00188"/>
    </source>
</evidence>
<dbReference type="Proteomes" id="UP000237889">
    <property type="component" value="Chromosome"/>
</dbReference>
<dbReference type="InterPro" id="IPR035940">
    <property type="entry name" value="CAP_sf"/>
</dbReference>
<dbReference type="SUPFAM" id="SSF55797">
    <property type="entry name" value="PR-1-like"/>
    <property type="match status" value="1"/>
</dbReference>
<evidence type="ECO:0000313" key="2">
    <source>
        <dbReference type="EMBL" id="AVO47151.1"/>
    </source>
</evidence>
<name>A0A2S0NGV8_9HYPH</name>
<sequence length="178" mass="18508">MNGSGVILLRRGLILGGGASLLLAGCSAPPVQAPSQPSFYRNLAQAGARVDAAMAAEMISGFRRNNGRGNLAVDPVLMAVAEAQASAMTQADQVGVRTGAVAARLTTAGYRHRTAVENTSAGYLTLAEAFSGWRDSPPHRANMLNPAVTRLGIATGYRPGSRYRVFWALVLAEPTAAA</sequence>
<dbReference type="EMBL" id="CP027668">
    <property type="protein sequence ID" value="AVO47151.1"/>
    <property type="molecule type" value="Genomic_DNA"/>
</dbReference>
<dbReference type="PANTHER" id="PTHR31157:SF1">
    <property type="entry name" value="SCP DOMAIN-CONTAINING PROTEIN"/>
    <property type="match status" value="1"/>
</dbReference>
<accession>A0A2S0NGV8</accession>
<gene>
    <name evidence="2" type="ORF">C6569_20040</name>
</gene>
<reference evidence="2 3" key="1">
    <citation type="submission" date="2018-03" db="EMBL/GenBank/DDBJ databases">
        <title>Genome sequencing of Phreatobacter sp.</title>
        <authorList>
            <person name="Kim S.-J."/>
            <person name="Heo J."/>
            <person name="Kwon S.-W."/>
        </authorList>
    </citation>
    <scope>NUCLEOTIDE SEQUENCE [LARGE SCALE GENOMIC DNA]</scope>
    <source>
        <strain evidence="2 3">S-12</strain>
    </source>
</reference>
<dbReference type="KEGG" id="phr:C6569_20040"/>
<evidence type="ECO:0000313" key="3">
    <source>
        <dbReference type="Proteomes" id="UP000237889"/>
    </source>
</evidence>
<dbReference type="Gene3D" id="3.40.33.10">
    <property type="entry name" value="CAP"/>
    <property type="match status" value="1"/>
</dbReference>